<evidence type="ECO:0000259" key="4">
    <source>
        <dbReference type="Pfam" id="PF04542"/>
    </source>
</evidence>
<dbReference type="RefSeq" id="WP_211629436.1">
    <property type="nucleotide sequence ID" value="NZ_CP073100.1"/>
</dbReference>
<dbReference type="Proteomes" id="UP000676169">
    <property type="component" value="Chromosome"/>
</dbReference>
<dbReference type="KEGG" id="lamb:KBB96_10880"/>
<dbReference type="PANTHER" id="PTHR43133:SF51">
    <property type="entry name" value="RNA POLYMERASE SIGMA FACTOR"/>
    <property type="match status" value="1"/>
</dbReference>
<dbReference type="InterPro" id="IPR039425">
    <property type="entry name" value="RNA_pol_sigma-70-like"/>
</dbReference>
<evidence type="ECO:0000256" key="1">
    <source>
        <dbReference type="ARBA" id="ARBA00023015"/>
    </source>
</evidence>
<dbReference type="NCBIfam" id="TIGR02937">
    <property type="entry name" value="sigma70-ECF"/>
    <property type="match status" value="1"/>
</dbReference>
<keyword evidence="6" id="KW-1185">Reference proteome</keyword>
<feature type="domain" description="RNA polymerase sigma-70 region 2" evidence="4">
    <location>
        <begin position="71"/>
        <end position="133"/>
    </location>
</feature>
<dbReference type="GO" id="GO:0016987">
    <property type="term" value="F:sigma factor activity"/>
    <property type="evidence" value="ECO:0007669"/>
    <property type="project" value="UniProtKB-KW"/>
</dbReference>
<dbReference type="Pfam" id="PF04542">
    <property type="entry name" value="Sigma70_r2"/>
    <property type="match status" value="1"/>
</dbReference>
<sequence length="233" mass="26230">MLRATTNEENGLPLGEWPMLSTYAEIRETGGDRIPLLERLPGLTRRLLPETGGQLSEQDARAFTDQWMRCQLSVRAYFTSYLSDRSAIDDCIQEVAIVAWKKGPRDEGADAFLAYCLACARRIAKGEVRKKYRHPQVSLSPDVLSSLAETVAHMEQEETMEPAARISALQSCLDSLKSAPRRLLELRYTSREPAALQREAEATGTSRDALYKKLERLRALLRDCVLRKSALSE</sequence>
<dbReference type="InterPro" id="IPR014284">
    <property type="entry name" value="RNA_pol_sigma-70_dom"/>
</dbReference>
<name>A0A975G6W1_9BACT</name>
<evidence type="ECO:0000313" key="5">
    <source>
        <dbReference type="EMBL" id="QUE49375.1"/>
    </source>
</evidence>
<accession>A0A975G6W1</accession>
<dbReference type="PANTHER" id="PTHR43133">
    <property type="entry name" value="RNA POLYMERASE ECF-TYPE SIGMA FACTO"/>
    <property type="match status" value="1"/>
</dbReference>
<dbReference type="EMBL" id="CP073100">
    <property type="protein sequence ID" value="QUE49375.1"/>
    <property type="molecule type" value="Genomic_DNA"/>
</dbReference>
<dbReference type="SUPFAM" id="SSF88946">
    <property type="entry name" value="Sigma2 domain of RNA polymerase sigma factors"/>
    <property type="match status" value="1"/>
</dbReference>
<proteinExistence type="predicted"/>
<evidence type="ECO:0000313" key="6">
    <source>
        <dbReference type="Proteomes" id="UP000676169"/>
    </source>
</evidence>
<dbReference type="AlphaFoldDB" id="A0A975G6W1"/>
<gene>
    <name evidence="5" type="ORF">KBB96_10880</name>
</gene>
<protein>
    <submittedName>
        <fullName evidence="5">Sigma-70 family RNA polymerase sigma factor</fullName>
    </submittedName>
</protein>
<keyword evidence="1" id="KW-0805">Transcription regulation</keyword>
<keyword evidence="2" id="KW-0731">Sigma factor</keyword>
<dbReference type="InterPro" id="IPR007627">
    <property type="entry name" value="RNA_pol_sigma70_r2"/>
</dbReference>
<dbReference type="InterPro" id="IPR013325">
    <property type="entry name" value="RNA_pol_sigma_r2"/>
</dbReference>
<evidence type="ECO:0000256" key="3">
    <source>
        <dbReference type="ARBA" id="ARBA00023163"/>
    </source>
</evidence>
<dbReference type="GO" id="GO:0006352">
    <property type="term" value="P:DNA-templated transcription initiation"/>
    <property type="evidence" value="ECO:0007669"/>
    <property type="project" value="InterPro"/>
</dbReference>
<evidence type="ECO:0000256" key="2">
    <source>
        <dbReference type="ARBA" id="ARBA00023082"/>
    </source>
</evidence>
<keyword evidence="3" id="KW-0804">Transcription</keyword>
<dbReference type="Gene3D" id="1.10.1740.10">
    <property type="match status" value="1"/>
</dbReference>
<reference evidence="5" key="1">
    <citation type="submission" date="2021-04" db="EMBL/GenBank/DDBJ databases">
        <title>Luteolibacter sp. 32A isolated from the skin of an Anderson's salamander (Ambystoma andersonii).</title>
        <authorList>
            <person name="Spergser J."/>
            <person name="Busse H.-J."/>
        </authorList>
    </citation>
    <scope>NUCLEOTIDE SEQUENCE</scope>
    <source>
        <strain evidence="5">32A</strain>
    </source>
</reference>
<organism evidence="5 6">
    <name type="scientific">Luteolibacter ambystomatis</name>
    <dbReference type="NCBI Taxonomy" id="2824561"/>
    <lineage>
        <taxon>Bacteria</taxon>
        <taxon>Pseudomonadati</taxon>
        <taxon>Verrucomicrobiota</taxon>
        <taxon>Verrucomicrobiia</taxon>
        <taxon>Verrucomicrobiales</taxon>
        <taxon>Verrucomicrobiaceae</taxon>
        <taxon>Luteolibacter</taxon>
    </lineage>
</organism>